<accession>A0AA88T3N5</accession>
<evidence type="ECO:0000313" key="3">
    <source>
        <dbReference type="EMBL" id="KAK2859845.1"/>
    </source>
</evidence>
<evidence type="ECO:0000259" key="2">
    <source>
        <dbReference type="SMART" id="SM01137"/>
    </source>
</evidence>
<dbReference type="EMBL" id="JAUPFM010000002">
    <property type="protein sequence ID" value="KAK2859845.1"/>
    <property type="molecule type" value="Genomic_DNA"/>
</dbReference>
<feature type="compositionally biased region" description="Gly residues" evidence="1">
    <location>
        <begin position="81"/>
        <end position="91"/>
    </location>
</feature>
<dbReference type="Proteomes" id="UP001187415">
    <property type="component" value="Unassembled WGS sequence"/>
</dbReference>
<evidence type="ECO:0000256" key="1">
    <source>
        <dbReference type="SAM" id="MobiDB-lite"/>
    </source>
</evidence>
<comment type="caution">
    <text evidence="3">The sequence shown here is derived from an EMBL/GenBank/DDBJ whole genome shotgun (WGS) entry which is preliminary data.</text>
</comment>
<dbReference type="AlphaFoldDB" id="A0AA88T3N5"/>
<feature type="region of interest" description="Disordered" evidence="1">
    <location>
        <begin position="295"/>
        <end position="316"/>
    </location>
</feature>
<feature type="domain" description="DMAP1-binding" evidence="2">
    <location>
        <begin position="116"/>
        <end position="203"/>
    </location>
</feature>
<proteinExistence type="predicted"/>
<feature type="compositionally biased region" description="Low complexity" evidence="1">
    <location>
        <begin position="296"/>
        <end position="313"/>
    </location>
</feature>
<feature type="region of interest" description="Disordered" evidence="1">
    <location>
        <begin position="209"/>
        <end position="275"/>
    </location>
</feature>
<reference evidence="3" key="1">
    <citation type="submission" date="2023-07" db="EMBL/GenBank/DDBJ databases">
        <title>Chromosome-level Genome Assembly of Striped Snakehead (Channa striata).</title>
        <authorList>
            <person name="Liu H."/>
        </authorList>
    </citation>
    <scope>NUCLEOTIDE SEQUENCE</scope>
    <source>
        <strain evidence="3">Gz</strain>
        <tissue evidence="3">Muscle</tissue>
    </source>
</reference>
<sequence length="362" mass="39103">MADESQGRSRRHVHREDGGLWPRNGSVEPSEQPGTWAIRRSARHGGSPLKPEPIPPLCSPSTPRKLHAPPPRRSSRTRSGRAGGGAGGGGQAEKRRRRQLKRGGAESGTSRMADREASPIPLEIRARLAELELELSEGMEGPMSHRAPLGPPSAARFHRRRTSGTRDERYRSDVHTEAVQAVLARHVERKVAVPMPSKRRSLVVQTSMDAYTPPGLSPLCSDSSSGSDEEAGPGDDMSGMEHWMGRPSQLGPVHLGSTSSSSSSTQSGGSGNAGRLADSLAHAHISHLAHTHLAHTHLGQSHHPQSHLSQSHHGIGHLSLKRKGALSVARMEDLCDDPASLDLTCCGRHHWSQMRTTRPPRM</sequence>
<feature type="region of interest" description="Disordered" evidence="1">
    <location>
        <begin position="135"/>
        <end position="172"/>
    </location>
</feature>
<protein>
    <recommendedName>
        <fullName evidence="2">DMAP1-binding domain-containing protein</fullName>
    </recommendedName>
</protein>
<feature type="compositionally biased region" description="Low complexity" evidence="1">
    <location>
        <begin position="213"/>
        <end position="226"/>
    </location>
</feature>
<organism evidence="3 4">
    <name type="scientific">Channa striata</name>
    <name type="common">Snakehead murrel</name>
    <name type="synonym">Ophicephalus striatus</name>
    <dbReference type="NCBI Taxonomy" id="64152"/>
    <lineage>
        <taxon>Eukaryota</taxon>
        <taxon>Metazoa</taxon>
        <taxon>Chordata</taxon>
        <taxon>Craniata</taxon>
        <taxon>Vertebrata</taxon>
        <taxon>Euteleostomi</taxon>
        <taxon>Actinopterygii</taxon>
        <taxon>Neopterygii</taxon>
        <taxon>Teleostei</taxon>
        <taxon>Neoteleostei</taxon>
        <taxon>Acanthomorphata</taxon>
        <taxon>Anabantaria</taxon>
        <taxon>Anabantiformes</taxon>
        <taxon>Channoidei</taxon>
        <taxon>Channidae</taxon>
        <taxon>Channa</taxon>
    </lineage>
</organism>
<feature type="compositionally biased region" description="Low complexity" evidence="1">
    <location>
        <begin position="256"/>
        <end position="267"/>
    </location>
</feature>
<gene>
    <name evidence="3" type="ORF">Q5P01_004465</name>
</gene>
<keyword evidence="4" id="KW-1185">Reference proteome</keyword>
<dbReference type="InterPro" id="IPR010506">
    <property type="entry name" value="DMAP1-bd"/>
</dbReference>
<dbReference type="SMART" id="SM01137">
    <property type="entry name" value="DMAP_binding"/>
    <property type="match status" value="1"/>
</dbReference>
<dbReference type="Pfam" id="PF06464">
    <property type="entry name" value="DMAP_binding"/>
    <property type="match status" value="1"/>
</dbReference>
<evidence type="ECO:0000313" key="4">
    <source>
        <dbReference type="Proteomes" id="UP001187415"/>
    </source>
</evidence>
<name>A0AA88T3N5_CHASR</name>
<feature type="region of interest" description="Disordered" evidence="1">
    <location>
        <begin position="1"/>
        <end position="121"/>
    </location>
</feature>